<evidence type="ECO:0000313" key="1">
    <source>
        <dbReference type="EMBL" id="KAK2557436.1"/>
    </source>
</evidence>
<sequence length="67" mass="7634">MWNAAHNCTWPIAGGVRAWSSFLQGTKGKVEKRFITHCKGFQYLYSEMIIKRTGTSQPNELNLIGFL</sequence>
<dbReference type="Proteomes" id="UP001249851">
    <property type="component" value="Unassembled WGS sequence"/>
</dbReference>
<proteinExistence type="predicted"/>
<reference evidence="1" key="1">
    <citation type="journal article" date="2023" name="G3 (Bethesda)">
        <title>Whole genome assembly and annotation of the endangered Caribbean coral Acropora cervicornis.</title>
        <authorList>
            <person name="Selwyn J.D."/>
            <person name="Vollmer S.V."/>
        </authorList>
    </citation>
    <scope>NUCLEOTIDE SEQUENCE</scope>
    <source>
        <strain evidence="1">K2</strain>
    </source>
</reference>
<keyword evidence="2" id="KW-1185">Reference proteome</keyword>
<dbReference type="AlphaFoldDB" id="A0AAD9QAN3"/>
<evidence type="ECO:0000313" key="2">
    <source>
        <dbReference type="Proteomes" id="UP001249851"/>
    </source>
</evidence>
<name>A0AAD9QAN3_ACRCE</name>
<accession>A0AAD9QAN3</accession>
<organism evidence="1 2">
    <name type="scientific">Acropora cervicornis</name>
    <name type="common">Staghorn coral</name>
    <dbReference type="NCBI Taxonomy" id="6130"/>
    <lineage>
        <taxon>Eukaryota</taxon>
        <taxon>Metazoa</taxon>
        <taxon>Cnidaria</taxon>
        <taxon>Anthozoa</taxon>
        <taxon>Hexacorallia</taxon>
        <taxon>Scleractinia</taxon>
        <taxon>Astrocoeniina</taxon>
        <taxon>Acroporidae</taxon>
        <taxon>Acropora</taxon>
    </lineage>
</organism>
<protein>
    <submittedName>
        <fullName evidence="1">Uncharacterized protein</fullName>
    </submittedName>
</protein>
<comment type="caution">
    <text evidence="1">The sequence shown here is derived from an EMBL/GenBank/DDBJ whole genome shotgun (WGS) entry which is preliminary data.</text>
</comment>
<dbReference type="EMBL" id="JARQWQ010000049">
    <property type="protein sequence ID" value="KAK2557436.1"/>
    <property type="molecule type" value="Genomic_DNA"/>
</dbReference>
<reference evidence="1" key="2">
    <citation type="journal article" date="2023" name="Science">
        <title>Genomic signatures of disease resistance in endangered staghorn corals.</title>
        <authorList>
            <person name="Vollmer S.V."/>
            <person name="Selwyn J.D."/>
            <person name="Despard B.A."/>
            <person name="Roesel C.L."/>
        </authorList>
    </citation>
    <scope>NUCLEOTIDE SEQUENCE</scope>
    <source>
        <strain evidence="1">K2</strain>
    </source>
</reference>
<gene>
    <name evidence="1" type="ORF">P5673_020162</name>
</gene>